<dbReference type="PANTHER" id="PTHR45958:SF6">
    <property type="entry name" value="U-BOX DOMAIN-CONTAINING PROTEIN 43"/>
    <property type="match status" value="1"/>
</dbReference>
<keyword evidence="2" id="KW-1185">Reference proteome</keyword>
<comment type="caution">
    <text evidence="1">The sequence shown here is derived from an EMBL/GenBank/DDBJ whole genome shotgun (WGS) entry which is preliminary data.</text>
</comment>
<gene>
    <name evidence="1" type="ORF">Nepgr_011040</name>
</gene>
<dbReference type="InterPro" id="IPR011989">
    <property type="entry name" value="ARM-like"/>
</dbReference>
<dbReference type="InterPro" id="IPR052608">
    <property type="entry name" value="U-box_domain_protein"/>
</dbReference>
<protein>
    <submittedName>
        <fullName evidence="1">Uncharacterized protein</fullName>
    </submittedName>
</protein>
<dbReference type="Proteomes" id="UP001279734">
    <property type="component" value="Unassembled WGS sequence"/>
</dbReference>
<dbReference type="SUPFAM" id="SSF48371">
    <property type="entry name" value="ARM repeat"/>
    <property type="match status" value="1"/>
</dbReference>
<dbReference type="Gene3D" id="1.25.10.10">
    <property type="entry name" value="Leucine-rich Repeat Variant"/>
    <property type="match status" value="1"/>
</dbReference>
<dbReference type="AlphaFoldDB" id="A0AAD3SDC5"/>
<dbReference type="EMBL" id="BSYO01000009">
    <property type="protein sequence ID" value="GMH09200.1"/>
    <property type="molecule type" value="Genomic_DNA"/>
</dbReference>
<dbReference type="InterPro" id="IPR016024">
    <property type="entry name" value="ARM-type_fold"/>
</dbReference>
<evidence type="ECO:0000313" key="2">
    <source>
        <dbReference type="Proteomes" id="UP001279734"/>
    </source>
</evidence>
<organism evidence="1 2">
    <name type="scientific">Nepenthes gracilis</name>
    <name type="common">Slender pitcher plant</name>
    <dbReference type="NCBI Taxonomy" id="150966"/>
    <lineage>
        <taxon>Eukaryota</taxon>
        <taxon>Viridiplantae</taxon>
        <taxon>Streptophyta</taxon>
        <taxon>Embryophyta</taxon>
        <taxon>Tracheophyta</taxon>
        <taxon>Spermatophyta</taxon>
        <taxon>Magnoliopsida</taxon>
        <taxon>eudicotyledons</taxon>
        <taxon>Gunneridae</taxon>
        <taxon>Pentapetalae</taxon>
        <taxon>Caryophyllales</taxon>
        <taxon>Nepenthaceae</taxon>
        <taxon>Nepenthes</taxon>
    </lineage>
</organism>
<sequence>MTPGRLRNHLENIAGFATGHMGFRKDVEESIAADLNPSIALRHTIEEWTARNEAAQLDLARTSFSVGSSEGDILQALNFVLHICQRSKPNKQHVIHKSGVIYLIVDMLKNSSREVQLKALETLRNMEEEDSKT</sequence>
<accession>A0AAD3SDC5</accession>
<name>A0AAD3SDC5_NEPGR</name>
<reference evidence="1" key="1">
    <citation type="submission" date="2023-05" db="EMBL/GenBank/DDBJ databases">
        <title>Nepenthes gracilis genome sequencing.</title>
        <authorList>
            <person name="Fukushima K."/>
        </authorList>
    </citation>
    <scope>NUCLEOTIDE SEQUENCE</scope>
    <source>
        <strain evidence="1">SING2019-196</strain>
    </source>
</reference>
<evidence type="ECO:0000313" key="1">
    <source>
        <dbReference type="EMBL" id="GMH09200.1"/>
    </source>
</evidence>
<proteinExistence type="predicted"/>
<dbReference type="PANTHER" id="PTHR45958">
    <property type="entry name" value="RING-TYPE E3 UBIQUITIN TRANSFERASE"/>
    <property type="match status" value="1"/>
</dbReference>